<keyword evidence="3" id="KW-1185">Reference proteome</keyword>
<feature type="compositionally biased region" description="Basic residues" evidence="1">
    <location>
        <begin position="288"/>
        <end position="299"/>
    </location>
</feature>
<protein>
    <submittedName>
        <fullName evidence="2">Uncharacterized protein</fullName>
    </submittedName>
</protein>
<feature type="compositionally biased region" description="Basic and acidic residues" evidence="1">
    <location>
        <begin position="98"/>
        <end position="112"/>
    </location>
</feature>
<dbReference type="OrthoDB" id="551860at2759"/>
<dbReference type="AlphaFoldDB" id="A0A1Y1IJG8"/>
<feature type="region of interest" description="Disordered" evidence="1">
    <location>
        <begin position="276"/>
        <end position="313"/>
    </location>
</feature>
<evidence type="ECO:0000313" key="3">
    <source>
        <dbReference type="Proteomes" id="UP000054558"/>
    </source>
</evidence>
<accession>A0A1Y1IJG8</accession>
<organism evidence="2 3">
    <name type="scientific">Klebsormidium nitens</name>
    <name type="common">Green alga</name>
    <name type="synonym">Ulothrix nitens</name>
    <dbReference type="NCBI Taxonomy" id="105231"/>
    <lineage>
        <taxon>Eukaryota</taxon>
        <taxon>Viridiplantae</taxon>
        <taxon>Streptophyta</taxon>
        <taxon>Klebsormidiophyceae</taxon>
        <taxon>Klebsormidiales</taxon>
        <taxon>Klebsormidiaceae</taxon>
        <taxon>Klebsormidium</taxon>
    </lineage>
</organism>
<dbReference type="EMBL" id="DF237666">
    <property type="protein sequence ID" value="GAQ91035.1"/>
    <property type="molecule type" value="Genomic_DNA"/>
</dbReference>
<gene>
    <name evidence="2" type="ORF">KFL_007170020</name>
</gene>
<feature type="region of interest" description="Disordered" evidence="1">
    <location>
        <begin position="98"/>
        <end position="136"/>
    </location>
</feature>
<name>A0A1Y1IJG8_KLENI</name>
<reference evidence="2 3" key="1">
    <citation type="journal article" date="2014" name="Nat. Commun.">
        <title>Klebsormidium flaccidum genome reveals primary factors for plant terrestrial adaptation.</title>
        <authorList>
            <person name="Hori K."/>
            <person name="Maruyama F."/>
            <person name="Fujisawa T."/>
            <person name="Togashi T."/>
            <person name="Yamamoto N."/>
            <person name="Seo M."/>
            <person name="Sato S."/>
            <person name="Yamada T."/>
            <person name="Mori H."/>
            <person name="Tajima N."/>
            <person name="Moriyama T."/>
            <person name="Ikeuchi M."/>
            <person name="Watanabe M."/>
            <person name="Wada H."/>
            <person name="Kobayashi K."/>
            <person name="Saito M."/>
            <person name="Masuda T."/>
            <person name="Sasaki-Sekimoto Y."/>
            <person name="Mashiguchi K."/>
            <person name="Awai K."/>
            <person name="Shimojima M."/>
            <person name="Masuda S."/>
            <person name="Iwai M."/>
            <person name="Nobusawa T."/>
            <person name="Narise T."/>
            <person name="Kondo S."/>
            <person name="Saito H."/>
            <person name="Sato R."/>
            <person name="Murakawa M."/>
            <person name="Ihara Y."/>
            <person name="Oshima-Yamada Y."/>
            <person name="Ohtaka K."/>
            <person name="Satoh M."/>
            <person name="Sonobe K."/>
            <person name="Ishii M."/>
            <person name="Ohtani R."/>
            <person name="Kanamori-Sato M."/>
            <person name="Honoki R."/>
            <person name="Miyazaki D."/>
            <person name="Mochizuki H."/>
            <person name="Umetsu J."/>
            <person name="Higashi K."/>
            <person name="Shibata D."/>
            <person name="Kamiya Y."/>
            <person name="Sato N."/>
            <person name="Nakamura Y."/>
            <person name="Tabata S."/>
            <person name="Ida S."/>
            <person name="Kurokawa K."/>
            <person name="Ohta H."/>
        </authorList>
    </citation>
    <scope>NUCLEOTIDE SEQUENCE [LARGE SCALE GENOMIC DNA]</scope>
    <source>
        <strain evidence="2 3">NIES-2285</strain>
    </source>
</reference>
<evidence type="ECO:0000256" key="1">
    <source>
        <dbReference type="SAM" id="MobiDB-lite"/>
    </source>
</evidence>
<sequence>MCVPSGSTVHQSLDALDRILNMTSLDESEGRIGELRQRWKTSERDQADWQDDVRQSMARWSLQRARVEEEIVRRQEASRYASPVPRFLTPEQSRERGLYRPGLRKEASRESLESGESSGNESDCSVSSRRSLSPYRDKPSICNGYRPAGQPYWVGLKVFVDSLFFHSHEDLAIVSFLMCGTIVVLPKPESTGTFGLFGFLAEEGALWLQVRQRPFSASAVPDRRATLNEATNLVSAFKRRGIRISEERATRALLIPTDKPYEDCITRLPKPGAYLTARLSTDVSSRDKGKKSPKKGKKKGSGEKKKGTKKGKK</sequence>
<evidence type="ECO:0000313" key="2">
    <source>
        <dbReference type="EMBL" id="GAQ91035.1"/>
    </source>
</evidence>
<dbReference type="Proteomes" id="UP000054558">
    <property type="component" value="Unassembled WGS sequence"/>
</dbReference>
<feature type="compositionally biased region" description="Low complexity" evidence="1">
    <location>
        <begin position="114"/>
        <end position="134"/>
    </location>
</feature>
<proteinExistence type="predicted"/>